<evidence type="ECO:0000256" key="9">
    <source>
        <dbReference type="ARBA" id="ARBA00038897"/>
    </source>
</evidence>
<dbReference type="GO" id="GO:0005739">
    <property type="term" value="C:mitochondrion"/>
    <property type="evidence" value="ECO:0007669"/>
    <property type="project" value="UniProtKB-SubCell"/>
</dbReference>
<dbReference type="InterPro" id="IPR036318">
    <property type="entry name" value="FAD-bd_PCMH-like_sf"/>
</dbReference>
<comment type="subcellular location">
    <subcellularLocation>
        <location evidence="2">Mitochondrion</location>
    </subcellularLocation>
</comment>
<evidence type="ECO:0000256" key="1">
    <source>
        <dbReference type="ARBA" id="ARBA00001974"/>
    </source>
</evidence>
<keyword evidence="7" id="KW-0560">Oxidoreductase</keyword>
<dbReference type="GO" id="GO:0071949">
    <property type="term" value="F:FAD binding"/>
    <property type="evidence" value="ECO:0007669"/>
    <property type="project" value="InterPro"/>
</dbReference>
<dbReference type="Gene3D" id="3.30.465.10">
    <property type="match status" value="1"/>
</dbReference>
<reference evidence="13 15" key="1">
    <citation type="journal article" date="2016" name="PLoS ONE">
        <title>Sequence Assembly of Yarrowia lipolytica Strain W29/CLIB89 Shows Transposable Element Diversity.</title>
        <authorList>
            <person name="Magnan C."/>
            <person name="Yu J."/>
            <person name="Chang I."/>
            <person name="Jahn E."/>
            <person name="Kanomata Y."/>
            <person name="Wu J."/>
            <person name="Zeller M."/>
            <person name="Oakes M."/>
            <person name="Baldi P."/>
            <person name="Sandmeyer S."/>
        </authorList>
    </citation>
    <scope>NUCLEOTIDE SEQUENCE [LARGE SCALE GENOMIC DNA]</scope>
    <source>
        <strain evidence="13">CLIB89</strain>
        <strain evidence="15">CLIB89(W29)</strain>
    </source>
</reference>
<comment type="cofactor">
    <cofactor evidence="1">
        <name>FAD</name>
        <dbReference type="ChEBI" id="CHEBI:57692"/>
    </cofactor>
</comment>
<proteinExistence type="inferred from homology"/>
<evidence type="ECO:0000259" key="12">
    <source>
        <dbReference type="PROSITE" id="PS51387"/>
    </source>
</evidence>
<dbReference type="RefSeq" id="XP_503489.1">
    <property type="nucleotide sequence ID" value="XM_503489.1"/>
</dbReference>
<evidence type="ECO:0000313" key="13">
    <source>
        <dbReference type="EMBL" id="AOW04885.1"/>
    </source>
</evidence>
<comment type="similarity">
    <text evidence="3">Belongs to the FAD-binding oxidoreductase/transferase type 4 family.</text>
</comment>
<reference evidence="14 16" key="2">
    <citation type="submission" date="2018-07" db="EMBL/GenBank/DDBJ databases">
        <title>Draft Genome Assemblies for Five Robust Yarrowia lipolytica Strains Exhibiting High Lipid Production and Pentose Sugar Utilization and Sugar Alcohol Secretion from Undetoxified Lignocellulosic Biomass Hydrolysates.</title>
        <authorList>
            <consortium name="DOE Joint Genome Institute"/>
            <person name="Walker C."/>
            <person name="Ryu S."/>
            <person name="Na H."/>
            <person name="Zane M."/>
            <person name="LaButti K."/>
            <person name="Lipzen A."/>
            <person name="Haridas S."/>
            <person name="Barry K."/>
            <person name="Grigoriev I.V."/>
            <person name="Quarterman J."/>
            <person name="Slininger P."/>
            <person name="Dien B."/>
            <person name="Trinh C.T."/>
        </authorList>
    </citation>
    <scope>NUCLEOTIDE SEQUENCE [LARGE SCALE GENOMIC DNA]</scope>
    <source>
        <strain evidence="14 16">YB392</strain>
    </source>
</reference>
<dbReference type="EC" id="1.1.2.4" evidence="9"/>
<accession>A0A1H6Q4T4</accession>
<dbReference type="FunFam" id="1.10.45.10:FF:000001">
    <property type="entry name" value="D-lactate dehydrogenase mitochondrial"/>
    <property type="match status" value="1"/>
</dbReference>
<keyword evidence="6" id="KW-0809">Transit peptide</keyword>
<evidence type="ECO:0000313" key="14">
    <source>
        <dbReference type="EMBL" id="RDW29148.1"/>
    </source>
</evidence>
<protein>
    <recommendedName>
        <fullName evidence="9">D-lactate dehydrogenase (cytochrome)</fullName>
        <ecNumber evidence="9">1.1.2.4</ecNumber>
    </recommendedName>
    <alternativeName>
        <fullName evidence="11">D-lactate ferricytochrome C oxidoreductase</fullName>
    </alternativeName>
</protein>
<keyword evidence="5" id="KW-0274">FAD</keyword>
<dbReference type="InterPro" id="IPR016166">
    <property type="entry name" value="FAD-bd_PCMH"/>
</dbReference>
<evidence type="ECO:0000256" key="4">
    <source>
        <dbReference type="ARBA" id="ARBA00022630"/>
    </source>
</evidence>
<dbReference type="VEuPathDB" id="FungiDB:YALI1_E03870g"/>
<dbReference type="EMBL" id="CP017557">
    <property type="protein sequence ID" value="AOW04885.1"/>
    <property type="molecule type" value="Genomic_DNA"/>
</dbReference>
<dbReference type="Proteomes" id="UP000182444">
    <property type="component" value="Chromosome 1E"/>
</dbReference>
<dbReference type="PANTHER" id="PTHR11748">
    <property type="entry name" value="D-LACTATE DEHYDROGENASE"/>
    <property type="match status" value="1"/>
</dbReference>
<gene>
    <name evidence="14" type="ORF">B0I71DRAFT_126508</name>
    <name evidence="13" type="ORF">YALI1_E03870g</name>
</gene>
<dbReference type="Proteomes" id="UP000256601">
    <property type="component" value="Unassembled WGS sequence"/>
</dbReference>
<dbReference type="GO" id="GO:0004458">
    <property type="term" value="F:D-lactate dehydrogenase (cytochrome) activity"/>
    <property type="evidence" value="ECO:0007669"/>
    <property type="project" value="UniProtKB-EC"/>
</dbReference>
<dbReference type="InterPro" id="IPR016164">
    <property type="entry name" value="FAD-linked_Oxase-like_C"/>
</dbReference>
<evidence type="ECO:0000313" key="15">
    <source>
        <dbReference type="Proteomes" id="UP000182444"/>
    </source>
</evidence>
<evidence type="ECO:0000256" key="2">
    <source>
        <dbReference type="ARBA" id="ARBA00004173"/>
    </source>
</evidence>
<dbReference type="OMA" id="TRPRVWQ"/>
<dbReference type="AlphaFoldDB" id="A0A1H6Q4T4"/>
<dbReference type="InterPro" id="IPR004113">
    <property type="entry name" value="FAD-bd_oxidored_4_C"/>
</dbReference>
<dbReference type="InterPro" id="IPR016171">
    <property type="entry name" value="Vanillyl_alc_oxidase_C-sub2"/>
</dbReference>
<dbReference type="InterPro" id="IPR016169">
    <property type="entry name" value="FAD-bd_PCMH_sub2"/>
</dbReference>
<dbReference type="OrthoDB" id="7786253at2759"/>
<dbReference type="SUPFAM" id="SSF55103">
    <property type="entry name" value="FAD-linked oxidases, C-terminal domain"/>
    <property type="match status" value="1"/>
</dbReference>
<organism evidence="13 15">
    <name type="scientific">Yarrowia lipolytica</name>
    <name type="common">Candida lipolytica</name>
    <dbReference type="NCBI Taxonomy" id="4952"/>
    <lineage>
        <taxon>Eukaryota</taxon>
        <taxon>Fungi</taxon>
        <taxon>Dikarya</taxon>
        <taxon>Ascomycota</taxon>
        <taxon>Saccharomycotina</taxon>
        <taxon>Dipodascomycetes</taxon>
        <taxon>Dipodascales</taxon>
        <taxon>Dipodascales incertae sedis</taxon>
        <taxon>Yarrowia</taxon>
    </lineage>
</organism>
<dbReference type="Gene3D" id="1.10.45.10">
    <property type="entry name" value="Vanillyl-alcohol Oxidase, Chain A, domain 4"/>
    <property type="match status" value="1"/>
</dbReference>
<dbReference type="PANTHER" id="PTHR11748:SF111">
    <property type="entry name" value="D-LACTATE DEHYDROGENASE, MITOCHONDRIAL-RELATED"/>
    <property type="match status" value="1"/>
</dbReference>
<evidence type="ECO:0000256" key="8">
    <source>
        <dbReference type="ARBA" id="ARBA00023128"/>
    </source>
</evidence>
<keyword evidence="4" id="KW-0285">Flavoprotein</keyword>
<evidence type="ECO:0000256" key="6">
    <source>
        <dbReference type="ARBA" id="ARBA00022946"/>
    </source>
</evidence>
<dbReference type="FunFam" id="3.30.70.2740:FF:000001">
    <property type="entry name" value="D-lactate dehydrogenase mitochondrial"/>
    <property type="match status" value="1"/>
</dbReference>
<dbReference type="SUPFAM" id="SSF56176">
    <property type="entry name" value="FAD-binding/transporter-associated domain-like"/>
    <property type="match status" value="1"/>
</dbReference>
<dbReference type="VEuPathDB" id="FungiDB:YALI0_E03212g"/>
<name>A0A1H6Q4T4_YARLL</name>
<dbReference type="eggNOG" id="KOG1231">
    <property type="taxonomic scope" value="Eukaryota"/>
</dbReference>
<dbReference type="KEGG" id="yli:2912134"/>
<dbReference type="EMBL" id="KZ858947">
    <property type="protein sequence ID" value="RDW29148.1"/>
    <property type="molecule type" value="Genomic_DNA"/>
</dbReference>
<dbReference type="PROSITE" id="PS51387">
    <property type="entry name" value="FAD_PCMH"/>
    <property type="match status" value="1"/>
</dbReference>
<evidence type="ECO:0000256" key="7">
    <source>
        <dbReference type="ARBA" id="ARBA00023002"/>
    </source>
</evidence>
<evidence type="ECO:0000256" key="11">
    <source>
        <dbReference type="ARBA" id="ARBA00083446"/>
    </source>
</evidence>
<evidence type="ECO:0000313" key="16">
    <source>
        <dbReference type="Proteomes" id="UP000256601"/>
    </source>
</evidence>
<dbReference type="Pfam" id="PF01565">
    <property type="entry name" value="FAD_binding_4"/>
    <property type="match status" value="1"/>
</dbReference>
<dbReference type="GO" id="GO:1903457">
    <property type="term" value="P:lactate catabolic process"/>
    <property type="evidence" value="ECO:0007669"/>
    <property type="project" value="TreeGrafter"/>
</dbReference>
<comment type="catalytic activity">
    <reaction evidence="10">
        <text>(R)-lactate + 2 Fe(III)-[cytochrome c] = 2 Fe(II)-[cytochrome c] + pyruvate + 2 H(+)</text>
        <dbReference type="Rhea" id="RHEA:13521"/>
        <dbReference type="Rhea" id="RHEA-COMP:10350"/>
        <dbReference type="Rhea" id="RHEA-COMP:14399"/>
        <dbReference type="ChEBI" id="CHEBI:15361"/>
        <dbReference type="ChEBI" id="CHEBI:15378"/>
        <dbReference type="ChEBI" id="CHEBI:16004"/>
        <dbReference type="ChEBI" id="CHEBI:29033"/>
        <dbReference type="ChEBI" id="CHEBI:29034"/>
        <dbReference type="EC" id="1.1.2.4"/>
    </reaction>
</comment>
<dbReference type="GO" id="GO:0008720">
    <property type="term" value="F:D-lactate dehydrogenase (NAD+) activity"/>
    <property type="evidence" value="ECO:0007669"/>
    <property type="project" value="TreeGrafter"/>
</dbReference>
<dbReference type="InterPro" id="IPR006094">
    <property type="entry name" value="Oxid_FAD_bind_N"/>
</dbReference>
<evidence type="ECO:0000256" key="10">
    <source>
        <dbReference type="ARBA" id="ARBA00051436"/>
    </source>
</evidence>
<dbReference type="FunFam" id="3.30.465.10:FF:000014">
    <property type="entry name" value="D-lactate dehydrogenase (Cytochrome), putative"/>
    <property type="match status" value="1"/>
</dbReference>
<keyword evidence="8" id="KW-0496">Mitochondrion</keyword>
<evidence type="ECO:0000256" key="3">
    <source>
        <dbReference type="ARBA" id="ARBA00008000"/>
    </source>
</evidence>
<evidence type="ECO:0000256" key="5">
    <source>
        <dbReference type="ARBA" id="ARBA00022827"/>
    </source>
</evidence>
<feature type="domain" description="FAD-binding PCMH-type" evidence="12">
    <location>
        <begin position="136"/>
        <end position="315"/>
    </location>
</feature>
<dbReference type="Gene3D" id="3.30.70.2740">
    <property type="match status" value="1"/>
</dbReference>
<sequence>MNRISRAAQSVSRIASRQLARSNFSTQARSSQPSISWGAVAGAAGVAAGVTYFITKSDKNAVALKKEDEDVGRGIQKVLDGASLDTDFSHKPKYGGEEEFKKALPEFIKAIGEEYVSTDEEDIQFHGWSNVSSSNLDTLPFGVLYPKSTEEVSAIAKICHKHKLPMVGYSGGTSLEGHLSAAYGGVCIDFSNMNKIIAIRPDDMDATVQPSVGWVDLNNEILKEGHRLFLAVDPGPTAQVGGMVANSCSGTNCVKYGPMRDHVVNLTVVLADGTILKTRQRPRKTSAGYNLNHLFAGTEGTLGLITEITVKLQPIPNVTSVAVQQFPTVHAACKTAMDILKEGIPMAALELMDDQHMIWVNNSGYAKRKWEEKPALFMKFAGASEETVAEQVKVAKEKAAKYTDSPLHFGRDQEEQDELWSARKNALYLALAAEKDGMKAWTTDVAVPLSQLPDIVMKAKQSITDAGLLGGVLGHIGDGNYHAIMLYTPEQADIVTDVVHKMVDQGLAAEGTCTGEHGVGFGKIEGLLHEVGPVSLNLMRTIKLSLDPLELLNPGKIFTDDAIQQGLKTLDNNKAGKT</sequence>
<dbReference type="GeneID" id="2912134"/>
<dbReference type="Pfam" id="PF02913">
    <property type="entry name" value="FAD-oxidase_C"/>
    <property type="match status" value="1"/>
</dbReference>